<dbReference type="Pfam" id="PF10206">
    <property type="entry name" value="WRW"/>
    <property type="match status" value="1"/>
</dbReference>
<keyword evidence="9" id="KW-0066">ATP synthesis</keyword>
<evidence type="ECO:0000256" key="1">
    <source>
        <dbReference type="ARBA" id="ARBA00004325"/>
    </source>
</evidence>
<evidence type="ECO:0000256" key="9">
    <source>
        <dbReference type="ARBA" id="ARBA00023310"/>
    </source>
</evidence>
<keyword evidence="11" id="KW-1185">Reference proteome</keyword>
<dbReference type="Proteomes" id="UP000770661">
    <property type="component" value="Unassembled WGS sequence"/>
</dbReference>
<sequence length="191" mass="21097">MGFGEYPAAYNATVHGPYDPARFYGKVDIPFGEVKLGEVGSWLARRSIGGIPGAMSRAFWRWQHKYMLPKKTGFAPFAQLCVGSMIVFYAINYGKIAWEKSQSGPVSGTPDPTSAVSRQRFGAIRARYFNSRPQPHHSPILRNQRHSCSGGLQQMNFEIGEENVLGLLVVLRTTHQPPNTGVTTPAETLVT</sequence>
<keyword evidence="4" id="KW-0138">CF(0)</keyword>
<proteinExistence type="inferred from homology"/>
<organism evidence="10 11">
    <name type="scientific">Chionoecetes opilio</name>
    <name type="common">Atlantic snow crab</name>
    <name type="synonym">Cancer opilio</name>
    <dbReference type="NCBI Taxonomy" id="41210"/>
    <lineage>
        <taxon>Eukaryota</taxon>
        <taxon>Metazoa</taxon>
        <taxon>Ecdysozoa</taxon>
        <taxon>Arthropoda</taxon>
        <taxon>Crustacea</taxon>
        <taxon>Multicrustacea</taxon>
        <taxon>Malacostraca</taxon>
        <taxon>Eumalacostraca</taxon>
        <taxon>Eucarida</taxon>
        <taxon>Decapoda</taxon>
        <taxon>Pleocyemata</taxon>
        <taxon>Brachyura</taxon>
        <taxon>Eubrachyura</taxon>
        <taxon>Majoidea</taxon>
        <taxon>Majidae</taxon>
        <taxon>Chionoecetes</taxon>
    </lineage>
</organism>
<dbReference type="OrthoDB" id="8921675at2759"/>
<dbReference type="AlphaFoldDB" id="A0A8J4Y381"/>
<keyword evidence="3" id="KW-0813">Transport</keyword>
<dbReference type="GO" id="GO:0046933">
    <property type="term" value="F:proton-transporting ATP synthase activity, rotational mechanism"/>
    <property type="evidence" value="ECO:0007669"/>
    <property type="project" value="TreeGrafter"/>
</dbReference>
<dbReference type="PANTHER" id="PTHR13080:SF20">
    <property type="entry name" value="ATP SYNTHASE SUBUNIT F, MITOCHONDRIAL-RELATED"/>
    <property type="match status" value="1"/>
</dbReference>
<evidence type="ECO:0000256" key="5">
    <source>
        <dbReference type="ARBA" id="ARBA00022781"/>
    </source>
</evidence>
<evidence type="ECO:0000256" key="3">
    <source>
        <dbReference type="ARBA" id="ARBA00022448"/>
    </source>
</evidence>
<keyword evidence="6" id="KW-0406">Ion transport</keyword>
<dbReference type="GO" id="GO:0031966">
    <property type="term" value="C:mitochondrial membrane"/>
    <property type="evidence" value="ECO:0007669"/>
    <property type="project" value="UniProtKB-SubCell"/>
</dbReference>
<evidence type="ECO:0000256" key="6">
    <source>
        <dbReference type="ARBA" id="ARBA00023065"/>
    </source>
</evidence>
<evidence type="ECO:0000256" key="4">
    <source>
        <dbReference type="ARBA" id="ARBA00022547"/>
    </source>
</evidence>
<reference evidence="10" key="1">
    <citation type="submission" date="2020-07" db="EMBL/GenBank/DDBJ databases">
        <title>The High-quality genome of the commercially important snow crab, Chionoecetes opilio.</title>
        <authorList>
            <person name="Jeong J.-H."/>
            <person name="Ryu S."/>
        </authorList>
    </citation>
    <scope>NUCLEOTIDE SEQUENCE</scope>
    <source>
        <strain evidence="10">MADBK_172401_WGS</strain>
        <tissue evidence="10">Digestive gland</tissue>
    </source>
</reference>
<dbReference type="PANTHER" id="PTHR13080">
    <property type="entry name" value="ATP SYNTHASE F CHAIN, MITOCHONDRIAL-RELATED"/>
    <property type="match status" value="1"/>
</dbReference>
<comment type="caution">
    <text evidence="10">The sequence shown here is derived from an EMBL/GenBank/DDBJ whole genome shotgun (WGS) entry which is preliminary data.</text>
</comment>
<keyword evidence="5" id="KW-0375">Hydrogen ion transport</keyword>
<evidence type="ECO:0000313" key="10">
    <source>
        <dbReference type="EMBL" id="KAG0720668.1"/>
    </source>
</evidence>
<dbReference type="GO" id="GO:0042776">
    <property type="term" value="P:proton motive force-driven mitochondrial ATP synthesis"/>
    <property type="evidence" value="ECO:0007669"/>
    <property type="project" value="TreeGrafter"/>
</dbReference>
<accession>A0A8J4Y381</accession>
<protein>
    <submittedName>
        <fullName evidence="10">Putative ATP synthase subunit f, mitochondrial</fullName>
    </submittedName>
</protein>
<evidence type="ECO:0000313" key="11">
    <source>
        <dbReference type="Proteomes" id="UP000770661"/>
    </source>
</evidence>
<name>A0A8J4Y381_CHIOP</name>
<dbReference type="GO" id="GO:0045259">
    <property type="term" value="C:proton-transporting ATP synthase complex"/>
    <property type="evidence" value="ECO:0007669"/>
    <property type="project" value="UniProtKB-KW"/>
</dbReference>
<evidence type="ECO:0000256" key="8">
    <source>
        <dbReference type="ARBA" id="ARBA00023136"/>
    </source>
</evidence>
<gene>
    <name evidence="10" type="ORF">GWK47_048045</name>
</gene>
<dbReference type="EMBL" id="JACEEZ010012453">
    <property type="protein sequence ID" value="KAG0720668.1"/>
    <property type="molecule type" value="Genomic_DNA"/>
</dbReference>
<keyword evidence="7" id="KW-0496">Mitochondrion</keyword>
<evidence type="ECO:0000256" key="2">
    <source>
        <dbReference type="ARBA" id="ARBA00005895"/>
    </source>
</evidence>
<comment type="similarity">
    <text evidence="2">Belongs to the ATPase F chain family.</text>
</comment>
<dbReference type="InterPro" id="IPR019344">
    <property type="entry name" value="F1F0-ATPsyn_F_prd"/>
</dbReference>
<evidence type="ECO:0000256" key="7">
    <source>
        <dbReference type="ARBA" id="ARBA00023128"/>
    </source>
</evidence>
<comment type="subcellular location">
    <subcellularLocation>
        <location evidence="1">Mitochondrion membrane</location>
    </subcellularLocation>
</comment>
<keyword evidence="8" id="KW-0472">Membrane</keyword>